<reference evidence="1 2" key="1">
    <citation type="submission" date="2016-10" db="EMBL/GenBank/DDBJ databases">
        <authorList>
            <person name="de Groot N.N."/>
        </authorList>
    </citation>
    <scope>NUCLEOTIDE SEQUENCE [LARGE SCALE GENOMIC DNA]</scope>
    <source>
        <strain evidence="1 2">AR40</strain>
    </source>
</reference>
<gene>
    <name evidence="1" type="ORF">SAMN04487884_1328</name>
</gene>
<accession>A0A1H9WPC4</accession>
<dbReference type="EMBL" id="FOGJ01000032">
    <property type="protein sequence ID" value="SES35293.1"/>
    <property type="molecule type" value="Genomic_DNA"/>
</dbReference>
<organism evidence="1 2">
    <name type="scientific">Butyrivibrio fibrisolvens</name>
    <dbReference type="NCBI Taxonomy" id="831"/>
    <lineage>
        <taxon>Bacteria</taxon>
        <taxon>Bacillati</taxon>
        <taxon>Bacillota</taxon>
        <taxon>Clostridia</taxon>
        <taxon>Lachnospirales</taxon>
        <taxon>Lachnospiraceae</taxon>
        <taxon>Butyrivibrio</taxon>
    </lineage>
</organism>
<evidence type="ECO:0000313" key="2">
    <source>
        <dbReference type="Proteomes" id="UP000182584"/>
    </source>
</evidence>
<proteinExistence type="predicted"/>
<name>A0A1H9WPC4_BUTFI</name>
<protein>
    <submittedName>
        <fullName evidence="1">Uncharacterized protein</fullName>
    </submittedName>
</protein>
<dbReference type="OrthoDB" id="2000817at2"/>
<dbReference type="RefSeq" id="WP_074758428.1">
    <property type="nucleotide sequence ID" value="NZ_FOGJ01000032.1"/>
</dbReference>
<dbReference type="AlphaFoldDB" id="A0A1H9WPC4"/>
<evidence type="ECO:0000313" key="1">
    <source>
        <dbReference type="EMBL" id="SES35293.1"/>
    </source>
</evidence>
<sequence length="355" mass="41371">MELSGEKLNKAADYAEANFKLMWKLFSEEDRGRILTGMGEVSEDIRTIVRDSYIVDSSPIYWLEFPLIGNPCTDFSVGYYADELPEQIHIVGENLRDKKGYFEHFYKLLKENDKHNEVCLEFDVSAGEIKRPSYGSIPYMVDDFTISENKKRIIDNMTLIDQTDRIDEAISIYDKSPEYWKPYYQGVSDVRDNLPMRITWLLGDDCKQVYKEDPGQLKKDLESVGAAMPDTTIDQMLEVLKLEGTVELQMDLAKDDHVLSHIGMCASSDYYYQSADPMKTYEDYLKLAIKWGIADERYKCITPENKVFMIPYYDDEKGMIHKRITMGLYILKFKWSQNGIMPLKAYYFMKSNKMV</sequence>
<dbReference type="Proteomes" id="UP000182584">
    <property type="component" value="Unassembled WGS sequence"/>
</dbReference>